<feature type="compositionally biased region" description="Low complexity" evidence="1">
    <location>
        <begin position="51"/>
        <end position="61"/>
    </location>
</feature>
<dbReference type="PANTHER" id="PTHR43143:SF5">
    <property type="entry name" value="SECRETED PROTEIN"/>
    <property type="match status" value="1"/>
</dbReference>
<evidence type="ECO:0000313" key="4">
    <source>
        <dbReference type="Proteomes" id="UP001597338"/>
    </source>
</evidence>
<protein>
    <submittedName>
        <fullName evidence="3">Metallophosphoesterase</fullName>
    </submittedName>
</protein>
<dbReference type="EMBL" id="JBHUHF010000001">
    <property type="protein sequence ID" value="MFD2025951.1"/>
    <property type="molecule type" value="Genomic_DNA"/>
</dbReference>
<gene>
    <name evidence="3" type="ORF">ACFSL2_10560</name>
</gene>
<feature type="domain" description="Calcineurin-like phosphoesterase" evidence="2">
    <location>
        <begin position="904"/>
        <end position="1131"/>
    </location>
</feature>
<dbReference type="Gene3D" id="3.60.21.10">
    <property type="match status" value="1"/>
</dbReference>
<dbReference type="InterPro" id="IPR004843">
    <property type="entry name" value="Calcineurin-like_PHP"/>
</dbReference>
<dbReference type="SUPFAM" id="SSF56300">
    <property type="entry name" value="Metallo-dependent phosphatases"/>
    <property type="match status" value="1"/>
</dbReference>
<feature type="region of interest" description="Disordered" evidence="1">
    <location>
        <begin position="33"/>
        <end position="70"/>
    </location>
</feature>
<keyword evidence="4" id="KW-1185">Reference proteome</keyword>
<dbReference type="PANTHER" id="PTHR43143">
    <property type="entry name" value="METALLOPHOSPHOESTERASE, CALCINEURIN SUPERFAMILY"/>
    <property type="match status" value="1"/>
</dbReference>
<evidence type="ECO:0000256" key="1">
    <source>
        <dbReference type="SAM" id="MobiDB-lite"/>
    </source>
</evidence>
<accession>A0ABW4V5A2</accession>
<dbReference type="Proteomes" id="UP001597338">
    <property type="component" value="Unassembled WGS sequence"/>
</dbReference>
<organism evidence="3 4">
    <name type="scientific">Promicromonospora aerolata</name>
    <dbReference type="NCBI Taxonomy" id="195749"/>
    <lineage>
        <taxon>Bacteria</taxon>
        <taxon>Bacillati</taxon>
        <taxon>Actinomycetota</taxon>
        <taxon>Actinomycetes</taxon>
        <taxon>Micrococcales</taxon>
        <taxon>Promicromonosporaceae</taxon>
        <taxon>Promicromonospora</taxon>
    </lineage>
</organism>
<evidence type="ECO:0000259" key="2">
    <source>
        <dbReference type="Pfam" id="PF00149"/>
    </source>
</evidence>
<comment type="caution">
    <text evidence="3">The sequence shown here is derived from an EMBL/GenBank/DDBJ whole genome shotgun (WGS) entry which is preliminary data.</text>
</comment>
<dbReference type="InterPro" id="IPR051918">
    <property type="entry name" value="STPP_CPPED1"/>
</dbReference>
<dbReference type="Pfam" id="PF00149">
    <property type="entry name" value="Metallophos"/>
    <property type="match status" value="1"/>
</dbReference>
<dbReference type="InterPro" id="IPR029052">
    <property type="entry name" value="Metallo-depent_PP-like"/>
</dbReference>
<proteinExistence type="predicted"/>
<reference evidence="4" key="1">
    <citation type="journal article" date="2019" name="Int. J. Syst. Evol. Microbiol.">
        <title>The Global Catalogue of Microorganisms (GCM) 10K type strain sequencing project: providing services to taxonomists for standard genome sequencing and annotation.</title>
        <authorList>
            <consortium name="The Broad Institute Genomics Platform"/>
            <consortium name="The Broad Institute Genome Sequencing Center for Infectious Disease"/>
            <person name="Wu L."/>
            <person name="Ma J."/>
        </authorList>
    </citation>
    <scope>NUCLEOTIDE SEQUENCE [LARGE SCALE GENOMIC DNA]</scope>
    <source>
        <strain evidence="4">CCM 7043</strain>
    </source>
</reference>
<name>A0ABW4V5A2_9MICO</name>
<sequence length="1306" mass="136739">MRPVTREQRGRQQAGLVAAVTAATLVMTGWVATSSSATPADTERPAGDTTAAAPREPAAPASGGPVLTPADGAFLEGTAALAAEPVAPGDDVQSLTVDGTDVPGATETLGTSILGYDVGSNSTEARYQNYVTVNGSEPIHLPDAANERVELEVPNEYLVTGENTVEVVAGTFDASCGANHDDFVLSDFTLEPLGELADGEENEYTYAFGDGSCGSNGNLLLRAELSFFLQGDPQGTTGLSADLDTTTLTNGEHTIEARTASGDVTAHEVRVNNAPTGAPRLTPVDGTLTNGTVAVAAARPAGGDGGVSELLLDGAEPAALPTLGNGAATFSFDVGSNSIDDAYHNFLLVNGSRVELGGDWANERVDVTIPASLLVPGDNAIEVVTGDYRSSCGTNRDDFAISGLDLVLDGATVTGHDVADSYAMGDGGCGSNDSLLREVALTYTIDAPAVTLHDSLGAGDAVLAFDVGSNSMEARYHSYLQINGHKLTLDDRDYRSERAEITVPNEWLLSGWNRIDVVAGTLYGSSCGDNRDDYALSDPELVPAEGTASHVSMRASHNIGDGNCGSSVNPEVEVDWVFHVDAPARGLIAQVDTATLPDGEHELAATSTTGETATRALFTDNTGPALGTSTPADGDRITSSVPLAVSVDDASGVVQGPDITLDGTEIAVGDPVGPGLSAGEHTLAVAATDGLGNEVTHEVTFTSAGIPDTPADVAPASGASDVGGTATLSAQVTEPDGGEITTTFSSAEILTPTQAWQGESDGVPTDLRVPGQEKLGTKALAPGDGRSADAPTSSDVTFQRFDVPVRGKVEAPVLRWEGTADPARLVGLRAWNPDTRAWDVVASARGAVEGSTVLEAAVTRDYVVRGKVHAMVTGEDPFADDIDAGSGDRFANPDDYDFSMVHYTDTQYLSEGAVEQESAEERAVWGKAYTGVMDWIVDNAEERKIAYVAHTGDIIENNIRNLPPELEEQVEGEFEFASEAQGRIDAAGIPNGVVAGNHDNQSGTDPELFNQHFGPDRYEALAEGWENATYGGSMKPGSNENHYDLFSAGGLDFVVVGLSYGVTRDEAEWAAEIFDRYSDRNGILLTHDYLEPSSSPDGRGANFGGSDGPLLYNLLVKDNPNVFMVLAGHRHGVGTNVRPPVVGDIGGGVVELLADYQFYTVSADQLGLTEIGGYDPTDRLRLGASFFRMLQFDVDRGEVSIDTYSPLLGEFGATEYDEDQRYNGLEDNMVLPVDLTSRTTSFTTESVVLYDPVHEIGTATVTSGEVASVRWDGLKPGRTYAWFVTASTSGGGTTTASPAYFTTARR</sequence>
<evidence type="ECO:0000313" key="3">
    <source>
        <dbReference type="EMBL" id="MFD2025951.1"/>
    </source>
</evidence>
<dbReference type="RefSeq" id="WP_377197821.1">
    <property type="nucleotide sequence ID" value="NZ_JBHUHF010000001.1"/>
</dbReference>